<dbReference type="PROSITE" id="PS51318">
    <property type="entry name" value="TAT"/>
    <property type="match status" value="1"/>
</dbReference>
<proteinExistence type="predicted"/>
<evidence type="ECO:0000313" key="5">
    <source>
        <dbReference type="Proteomes" id="UP000292695"/>
    </source>
</evidence>
<dbReference type="SUPFAM" id="SSF56300">
    <property type="entry name" value="Metallo-dependent phosphatases"/>
    <property type="match status" value="1"/>
</dbReference>
<evidence type="ECO:0000256" key="1">
    <source>
        <dbReference type="SAM" id="SignalP"/>
    </source>
</evidence>
<feature type="domain" description="PhoD-like phosphatase metallophosphatase" evidence="2">
    <location>
        <begin position="154"/>
        <end position="484"/>
    </location>
</feature>
<dbReference type="Gene3D" id="2.60.40.380">
    <property type="entry name" value="Purple acid phosphatase-like, N-terminal"/>
    <property type="match status" value="1"/>
</dbReference>
<protein>
    <submittedName>
        <fullName evidence="4">Alkaline phosphatase</fullName>
    </submittedName>
</protein>
<dbReference type="Gene3D" id="3.60.21.70">
    <property type="entry name" value="PhoD-like phosphatase"/>
    <property type="match status" value="1"/>
</dbReference>
<keyword evidence="5" id="KW-1185">Reference proteome</keyword>
<dbReference type="InterPro" id="IPR018946">
    <property type="entry name" value="PhoD-like_MPP"/>
</dbReference>
<dbReference type="Pfam" id="PF09423">
    <property type="entry name" value="PhoD"/>
    <property type="match status" value="1"/>
</dbReference>
<dbReference type="EMBL" id="SJKA01000006">
    <property type="protein sequence ID" value="TCC32356.1"/>
    <property type="molecule type" value="Genomic_DNA"/>
</dbReference>
<dbReference type="Proteomes" id="UP000292695">
    <property type="component" value="Unassembled WGS sequence"/>
</dbReference>
<dbReference type="InterPro" id="IPR032093">
    <property type="entry name" value="PhoD_N"/>
</dbReference>
<comment type="caution">
    <text evidence="4">The sequence shown here is derived from an EMBL/GenBank/DDBJ whole genome shotgun (WGS) entry which is preliminary data.</text>
</comment>
<keyword evidence="1" id="KW-0732">Signal</keyword>
<sequence length="515" mass="55751">MSPISRRTLVLGGLAAAGAGALPAAAQSSVITATAAVPYPFQLGIASGEPDANSVVLWTRLAPSPLNADGQGGMANADVAVDWQVSTTDTFSTLVASGTVTAKYAAAHSVHVVAGGLSPDADYFYRFRAQGHLSPVGRTRTAPAVGTNGRDLVMAFTSCAHYEEGYYTVYRRMAEENPGLILFLGDYIYEYPATAGRPRLHAGASEIVSLADYRRRYAQYKSDPDLQAAHAVAPWLVVPDDHEVENNYANMVRADSTPSLTTAQWTARRTAAYQAYYENMPLRPAQANSGNSIPLYRRLRWGSLATFHMLDTRQYRNDQACGDGWKVCSDADLASRSLPGNTQETWLLDGLNQHYGTWDILGQQVFFARRFDSAGAGSMDSWDGYRASRARIQQGWIDRGTRNPVVLTGDVHRAWASDLKADYSNANSAVIGSELVTSSVSSSGDGDGATTIPNLADNPWLRFYQNRRGYVRTTISPTQLRADFRAVAKVSEHGAAVSTAKSFVIQEGRPGLQAV</sequence>
<feature type="signal peptide" evidence="1">
    <location>
        <begin position="1"/>
        <end position="26"/>
    </location>
</feature>
<dbReference type="InterPro" id="IPR029052">
    <property type="entry name" value="Metallo-depent_PP-like"/>
</dbReference>
<organism evidence="4 5">
    <name type="scientific">Kribbella sindirgiensis</name>
    <dbReference type="NCBI Taxonomy" id="1124744"/>
    <lineage>
        <taxon>Bacteria</taxon>
        <taxon>Bacillati</taxon>
        <taxon>Actinomycetota</taxon>
        <taxon>Actinomycetes</taxon>
        <taxon>Propionibacteriales</taxon>
        <taxon>Kribbellaceae</taxon>
        <taxon>Kribbella</taxon>
    </lineage>
</organism>
<dbReference type="CDD" id="cd07389">
    <property type="entry name" value="MPP_PhoD"/>
    <property type="match status" value="1"/>
</dbReference>
<dbReference type="InterPro" id="IPR052900">
    <property type="entry name" value="Phospholipid_Metab_Enz"/>
</dbReference>
<gene>
    <name evidence="4" type="ORF">E0H50_19375</name>
</gene>
<dbReference type="AlphaFoldDB" id="A0A4R0IM11"/>
<name>A0A4R0IM11_9ACTN</name>
<dbReference type="PANTHER" id="PTHR43606:SF2">
    <property type="entry name" value="ALKALINE PHOSPHATASE FAMILY PROTEIN (AFU_ORTHOLOGUE AFUA_5G03860)"/>
    <property type="match status" value="1"/>
</dbReference>
<accession>A0A4R0IM11</accession>
<dbReference type="Pfam" id="PF16655">
    <property type="entry name" value="PhoD_N"/>
    <property type="match status" value="1"/>
</dbReference>
<evidence type="ECO:0000313" key="4">
    <source>
        <dbReference type="EMBL" id="TCC32356.1"/>
    </source>
</evidence>
<dbReference type="InterPro" id="IPR006311">
    <property type="entry name" value="TAT_signal"/>
</dbReference>
<dbReference type="OrthoDB" id="327733at2"/>
<feature type="domain" description="Phospholipase D N-terminal" evidence="3">
    <location>
        <begin position="43"/>
        <end position="141"/>
    </location>
</feature>
<dbReference type="InterPro" id="IPR038607">
    <property type="entry name" value="PhoD-like_sf"/>
</dbReference>
<dbReference type="RefSeq" id="WP_131290329.1">
    <property type="nucleotide sequence ID" value="NZ_SJKA01000006.1"/>
</dbReference>
<feature type="chain" id="PRO_5020194963" evidence="1">
    <location>
        <begin position="27"/>
        <end position="515"/>
    </location>
</feature>
<dbReference type="PANTHER" id="PTHR43606">
    <property type="entry name" value="PHOSPHATASE, PUTATIVE (AFU_ORTHOLOGUE AFUA_6G08710)-RELATED"/>
    <property type="match status" value="1"/>
</dbReference>
<evidence type="ECO:0000259" key="3">
    <source>
        <dbReference type="Pfam" id="PF16655"/>
    </source>
</evidence>
<reference evidence="4 5" key="1">
    <citation type="submission" date="2019-02" db="EMBL/GenBank/DDBJ databases">
        <title>Kribbella capetownensis sp. nov. and Kribbella speibonae sp. nov., isolated from soil.</title>
        <authorList>
            <person name="Curtis S.M."/>
            <person name="Norton I."/>
            <person name="Everest G.J."/>
            <person name="Meyers P.R."/>
        </authorList>
    </citation>
    <scope>NUCLEOTIDE SEQUENCE [LARGE SCALE GENOMIC DNA]</scope>
    <source>
        <strain evidence="4 5">DSM 27082</strain>
    </source>
</reference>
<evidence type="ECO:0000259" key="2">
    <source>
        <dbReference type="Pfam" id="PF09423"/>
    </source>
</evidence>